<evidence type="ECO:0000256" key="8">
    <source>
        <dbReference type="RuleBase" id="RU000304"/>
    </source>
</evidence>
<keyword evidence="9" id="KW-0812">Transmembrane</keyword>
<name>G0QP41_ICHMU</name>
<dbReference type="InterPro" id="IPR017441">
    <property type="entry name" value="Protein_kinase_ATP_BS"/>
</dbReference>
<dbReference type="GO" id="GO:0004697">
    <property type="term" value="F:diacylglycerol-dependent serine/threonine kinase activity"/>
    <property type="evidence" value="ECO:0007669"/>
    <property type="project" value="UniProtKB-EC"/>
</dbReference>
<keyword evidence="4 7" id="KW-0547">Nucleotide-binding</keyword>
<evidence type="ECO:0000256" key="6">
    <source>
        <dbReference type="ARBA" id="ARBA00022840"/>
    </source>
</evidence>
<dbReference type="GeneID" id="14909182"/>
<dbReference type="InterPro" id="IPR008271">
    <property type="entry name" value="Ser/Thr_kinase_AS"/>
</dbReference>
<feature type="binding site" evidence="7">
    <location>
        <position position="25"/>
    </location>
    <ligand>
        <name>ATP</name>
        <dbReference type="ChEBI" id="CHEBI:30616"/>
    </ligand>
</feature>
<gene>
    <name evidence="12" type="ORF">IMG5_063780</name>
</gene>
<dbReference type="SMART" id="SM00220">
    <property type="entry name" value="S_TKc"/>
    <property type="match status" value="1"/>
</dbReference>
<keyword evidence="13" id="KW-1185">Reference proteome</keyword>
<dbReference type="Gene3D" id="1.10.510.10">
    <property type="entry name" value="Transferase(Phosphotransferase) domain 1"/>
    <property type="match status" value="1"/>
</dbReference>
<dbReference type="STRING" id="857967.G0QP41"/>
<reference evidence="12 13" key="1">
    <citation type="submission" date="2011-07" db="EMBL/GenBank/DDBJ databases">
        <authorList>
            <person name="Coyne R."/>
            <person name="Brami D."/>
            <person name="Johnson J."/>
            <person name="Hostetler J."/>
            <person name="Hannick L."/>
            <person name="Clark T."/>
            <person name="Cassidy-Hanley D."/>
            <person name="Inman J."/>
        </authorList>
    </citation>
    <scope>NUCLEOTIDE SEQUENCE [LARGE SCALE GENOMIC DNA]</scope>
    <source>
        <strain evidence="12 13">G5</strain>
    </source>
</reference>
<dbReference type="PROSITE" id="PS00108">
    <property type="entry name" value="PROTEIN_KINASE_ST"/>
    <property type="match status" value="1"/>
</dbReference>
<dbReference type="InterPro" id="IPR000961">
    <property type="entry name" value="AGC-kinase_C"/>
</dbReference>
<dbReference type="OrthoDB" id="63267at2759"/>
<dbReference type="CDD" id="cd05123">
    <property type="entry name" value="STKc_AGC"/>
    <property type="match status" value="1"/>
</dbReference>
<evidence type="ECO:0000313" key="12">
    <source>
        <dbReference type="EMBL" id="EGR33007.1"/>
    </source>
</evidence>
<evidence type="ECO:0000259" key="10">
    <source>
        <dbReference type="PROSITE" id="PS50011"/>
    </source>
</evidence>
<evidence type="ECO:0000256" key="2">
    <source>
        <dbReference type="ARBA" id="ARBA00022553"/>
    </source>
</evidence>
<dbReference type="PROSITE" id="PS50011">
    <property type="entry name" value="PROTEIN_KINASE_DOM"/>
    <property type="match status" value="1"/>
</dbReference>
<evidence type="ECO:0000256" key="9">
    <source>
        <dbReference type="SAM" id="Phobius"/>
    </source>
</evidence>
<proteinExistence type="inferred from homology"/>
<sequence>LLGEGSFGKVLLVEKTDKKKLFAMKVLRKQEIQKTNSQFSTQQERDILVKMKCPFIVKIHYAFQTPQKLYIVMDFMIGGEFYYLLKKSPLFNEEHTVFYSAQILLGIEALHQNLIIHRDLKPSNILIDQYGNIKLADFGLSKLGIKNNQKTHSLCGTPEYIAPEVLLDDGHDQMVDYWSLGAIIYEALIGKQPFYNKDKIKMLKDRILKKVEIEKPLSEQAIDIIQGLLNTNPNERLGKNGIQEIKQHPFYANIEWDKLNNREIQPPFKPIIQSKYDLKYFSKVIYYIFIQILLLFIISNSRDKKLRKLLQIIKQIKIQGIFLYLIIISIFIFFNINIIIYISFFISSDNQQSIKI</sequence>
<feature type="domain" description="AGC-kinase C-terminal" evidence="11">
    <location>
        <begin position="252"/>
        <end position="308"/>
    </location>
</feature>
<keyword evidence="3 12" id="KW-0808">Transferase</keyword>
<evidence type="ECO:0000256" key="4">
    <source>
        <dbReference type="ARBA" id="ARBA00022741"/>
    </source>
</evidence>
<evidence type="ECO:0000256" key="7">
    <source>
        <dbReference type="PROSITE-ProRule" id="PRU10141"/>
    </source>
</evidence>
<keyword evidence="9" id="KW-1133">Transmembrane helix</keyword>
<dbReference type="Gene3D" id="3.30.200.20">
    <property type="entry name" value="Phosphorylase Kinase, domain 1"/>
    <property type="match status" value="1"/>
</dbReference>
<keyword evidence="9" id="KW-0472">Membrane</keyword>
<accession>G0QP41</accession>
<dbReference type="PROSITE" id="PS00107">
    <property type="entry name" value="PROTEIN_KINASE_ATP"/>
    <property type="match status" value="1"/>
</dbReference>
<keyword evidence="1 8" id="KW-0723">Serine/threonine-protein kinase</keyword>
<dbReference type="RefSeq" id="XP_004036993.1">
    <property type="nucleotide sequence ID" value="XM_004036945.1"/>
</dbReference>
<dbReference type="FunFam" id="1.10.510.10:FF:000210">
    <property type="entry name" value="Non-specific serine/threonine protein kinase"/>
    <property type="match status" value="1"/>
</dbReference>
<keyword evidence="6 7" id="KW-0067">ATP-binding</keyword>
<evidence type="ECO:0000256" key="5">
    <source>
        <dbReference type="ARBA" id="ARBA00022777"/>
    </source>
</evidence>
<dbReference type="PANTHER" id="PTHR24351">
    <property type="entry name" value="RIBOSOMAL PROTEIN S6 KINASE"/>
    <property type="match status" value="1"/>
</dbReference>
<dbReference type="InterPro" id="IPR011009">
    <property type="entry name" value="Kinase-like_dom_sf"/>
</dbReference>
<evidence type="ECO:0000259" key="11">
    <source>
        <dbReference type="PROSITE" id="PS51285"/>
    </source>
</evidence>
<dbReference type="InterPro" id="IPR000719">
    <property type="entry name" value="Prot_kinase_dom"/>
</dbReference>
<dbReference type="EC" id="2.7.11.13" evidence="12"/>
<feature type="domain" description="Protein kinase" evidence="10">
    <location>
        <begin position="1"/>
        <end position="251"/>
    </location>
</feature>
<dbReference type="AlphaFoldDB" id="G0QP41"/>
<feature type="transmembrane region" description="Helical" evidence="9">
    <location>
        <begin position="321"/>
        <end position="346"/>
    </location>
</feature>
<dbReference type="SUPFAM" id="SSF56112">
    <property type="entry name" value="Protein kinase-like (PK-like)"/>
    <property type="match status" value="1"/>
</dbReference>
<dbReference type="EMBL" id="GL983522">
    <property type="protein sequence ID" value="EGR33007.1"/>
    <property type="molecule type" value="Genomic_DNA"/>
</dbReference>
<keyword evidence="2" id="KW-0597">Phosphoprotein</keyword>
<protein>
    <submittedName>
        <fullName evidence="12">Protein kinase domain protein</fullName>
        <ecNumber evidence="12">2.7.11.13</ecNumber>
    </submittedName>
</protein>
<evidence type="ECO:0000256" key="3">
    <source>
        <dbReference type="ARBA" id="ARBA00022679"/>
    </source>
</evidence>
<dbReference type="InterPro" id="IPR045270">
    <property type="entry name" value="STKc_AGC"/>
</dbReference>
<dbReference type="GO" id="GO:0005524">
    <property type="term" value="F:ATP binding"/>
    <property type="evidence" value="ECO:0007669"/>
    <property type="project" value="UniProtKB-UniRule"/>
</dbReference>
<dbReference type="Pfam" id="PF00069">
    <property type="entry name" value="Pkinase"/>
    <property type="match status" value="1"/>
</dbReference>
<evidence type="ECO:0000313" key="13">
    <source>
        <dbReference type="Proteomes" id="UP000008983"/>
    </source>
</evidence>
<comment type="similarity">
    <text evidence="8">Belongs to the protein kinase superfamily.</text>
</comment>
<dbReference type="eggNOG" id="KOG0603">
    <property type="taxonomic scope" value="Eukaryota"/>
</dbReference>
<dbReference type="OMA" id="TGPCDIS"/>
<dbReference type="Proteomes" id="UP000008983">
    <property type="component" value="Unassembled WGS sequence"/>
</dbReference>
<dbReference type="PROSITE" id="PS51285">
    <property type="entry name" value="AGC_KINASE_CTER"/>
    <property type="match status" value="1"/>
</dbReference>
<organism evidence="12 13">
    <name type="scientific">Ichthyophthirius multifiliis</name>
    <name type="common">White spot disease agent</name>
    <name type="synonym">Ich</name>
    <dbReference type="NCBI Taxonomy" id="5932"/>
    <lineage>
        <taxon>Eukaryota</taxon>
        <taxon>Sar</taxon>
        <taxon>Alveolata</taxon>
        <taxon>Ciliophora</taxon>
        <taxon>Intramacronucleata</taxon>
        <taxon>Oligohymenophorea</taxon>
        <taxon>Hymenostomatida</taxon>
        <taxon>Ophryoglenina</taxon>
        <taxon>Ichthyophthirius</taxon>
    </lineage>
</organism>
<evidence type="ECO:0000256" key="1">
    <source>
        <dbReference type="ARBA" id="ARBA00022527"/>
    </source>
</evidence>
<feature type="transmembrane region" description="Helical" evidence="9">
    <location>
        <begin position="284"/>
        <end position="300"/>
    </location>
</feature>
<keyword evidence="5 12" id="KW-0418">Kinase</keyword>
<feature type="non-terminal residue" evidence="12">
    <location>
        <position position="1"/>
    </location>
</feature>
<dbReference type="InParanoid" id="G0QP41"/>